<evidence type="ECO:0000313" key="2">
    <source>
        <dbReference type="Proteomes" id="UP000247634"/>
    </source>
</evidence>
<reference evidence="1 2" key="1">
    <citation type="submission" date="2018-06" db="EMBL/GenBank/DDBJ databases">
        <title>The complete genome sequence of a nosiheptide producer Streptomyces actuosus ATCC 25421: deducing the ability of producing a new class III lantibiotics.</title>
        <authorList>
            <person name="Liu W."/>
            <person name="Sun F."/>
            <person name="Hu Y."/>
        </authorList>
    </citation>
    <scope>NUCLEOTIDE SEQUENCE [LARGE SCALE GENOMIC DNA]</scope>
    <source>
        <strain evidence="1 2">ATCC 25421</strain>
    </source>
</reference>
<evidence type="ECO:0008006" key="3">
    <source>
        <dbReference type="Google" id="ProtNLM"/>
    </source>
</evidence>
<dbReference type="AlphaFoldDB" id="A0A2U9NZ42"/>
<evidence type="ECO:0000313" key="1">
    <source>
        <dbReference type="EMBL" id="AWT42532.1"/>
    </source>
</evidence>
<gene>
    <name evidence="1" type="ORF">DMT42_09540</name>
</gene>
<dbReference type="Proteomes" id="UP000247634">
    <property type="component" value="Chromosome"/>
</dbReference>
<sequence length="92" mass="10250">MAHTFEVLVTMQQAADEAHARVLALRDEYGPPTAAAWSDEQTVAYEQAWQEWRKLAGEVQAAITEHAGEQGLGRYDVEMDVKKKARHPEGDG</sequence>
<dbReference type="KEGG" id="sact:DMT42_09540"/>
<name>A0A2U9NZ42_STRAS</name>
<protein>
    <recommendedName>
        <fullName evidence="3">WXG100 family type VII secretion target</fullName>
    </recommendedName>
</protein>
<accession>A0A2U9NZ42</accession>
<dbReference type="EMBL" id="CP029788">
    <property type="protein sequence ID" value="AWT42532.1"/>
    <property type="molecule type" value="Genomic_DNA"/>
</dbReference>
<keyword evidence="2" id="KW-1185">Reference proteome</keyword>
<dbReference type="OrthoDB" id="4323991at2"/>
<proteinExistence type="predicted"/>
<organism evidence="1 2">
    <name type="scientific">Streptomyces actuosus</name>
    <dbReference type="NCBI Taxonomy" id="1885"/>
    <lineage>
        <taxon>Bacteria</taxon>
        <taxon>Bacillati</taxon>
        <taxon>Actinomycetota</taxon>
        <taxon>Actinomycetes</taxon>
        <taxon>Kitasatosporales</taxon>
        <taxon>Streptomycetaceae</taxon>
        <taxon>Streptomyces</taxon>
    </lineage>
</organism>
<dbReference type="RefSeq" id="WP_110627455.1">
    <property type="nucleotide sequence ID" value="NZ_CP029788.1"/>
</dbReference>